<proteinExistence type="predicted"/>
<dbReference type="InterPro" id="IPR043763">
    <property type="entry name" value="DUF5709"/>
</dbReference>
<dbReference type="Pfam" id="PF18970">
    <property type="entry name" value="DUF5709"/>
    <property type="match status" value="1"/>
</dbReference>
<evidence type="ECO:0000313" key="3">
    <source>
        <dbReference type="EMBL" id="GAA1850629.1"/>
    </source>
</evidence>
<feature type="domain" description="DUF5709" evidence="2">
    <location>
        <begin position="124"/>
        <end position="171"/>
    </location>
</feature>
<name>A0ABN2N7H2_9MICO</name>
<protein>
    <recommendedName>
        <fullName evidence="2">DUF5709 domain-containing protein</fullName>
    </recommendedName>
</protein>
<accession>A0ABN2N7H2</accession>
<reference evidence="3 4" key="1">
    <citation type="journal article" date="2019" name="Int. J. Syst. Evol. Microbiol.">
        <title>The Global Catalogue of Microorganisms (GCM) 10K type strain sequencing project: providing services to taxonomists for standard genome sequencing and annotation.</title>
        <authorList>
            <consortium name="The Broad Institute Genomics Platform"/>
            <consortium name="The Broad Institute Genome Sequencing Center for Infectious Disease"/>
            <person name="Wu L."/>
            <person name="Ma J."/>
        </authorList>
    </citation>
    <scope>NUCLEOTIDE SEQUENCE [LARGE SCALE GENOMIC DNA]</scope>
    <source>
        <strain evidence="3 4">JCM 14326</strain>
    </source>
</reference>
<comment type="caution">
    <text evidence="3">The sequence shown here is derived from an EMBL/GenBank/DDBJ whole genome shotgun (WGS) entry which is preliminary data.</text>
</comment>
<keyword evidence="4" id="KW-1185">Reference proteome</keyword>
<evidence type="ECO:0000256" key="1">
    <source>
        <dbReference type="SAM" id="MobiDB-lite"/>
    </source>
</evidence>
<feature type="compositionally biased region" description="Basic and acidic residues" evidence="1">
    <location>
        <begin position="115"/>
        <end position="130"/>
    </location>
</feature>
<evidence type="ECO:0000259" key="2">
    <source>
        <dbReference type="Pfam" id="PF18970"/>
    </source>
</evidence>
<evidence type="ECO:0000313" key="4">
    <source>
        <dbReference type="Proteomes" id="UP001501094"/>
    </source>
</evidence>
<organism evidence="3 4">
    <name type="scientific">Myceligenerans crystallogenes</name>
    <dbReference type="NCBI Taxonomy" id="316335"/>
    <lineage>
        <taxon>Bacteria</taxon>
        <taxon>Bacillati</taxon>
        <taxon>Actinomycetota</taxon>
        <taxon>Actinomycetes</taxon>
        <taxon>Micrococcales</taxon>
        <taxon>Promicromonosporaceae</taxon>
        <taxon>Myceligenerans</taxon>
    </lineage>
</organism>
<gene>
    <name evidence="3" type="ORF">GCM10009751_03830</name>
</gene>
<dbReference type="Proteomes" id="UP001501094">
    <property type="component" value="Unassembled WGS sequence"/>
</dbReference>
<sequence length="172" mass="18603">MRTEHGQSERQTAGVVSATLPQPLARPPRLWHRGGMSGDTSATSPDPELGAEGDTDQLQQADTLVDRGTSDVLDEGYSPPDFPRKNHWGETPWEESHGESLDQRLAEEEPESWDGEARPAPDVHRAGRLVEDDDADPGEDGSRQNDLYGNDAGIDGAGASAEEAAIHWVTEP</sequence>
<feature type="compositionally biased region" description="Basic and acidic residues" evidence="1">
    <location>
        <begin position="82"/>
        <end position="107"/>
    </location>
</feature>
<dbReference type="EMBL" id="BAAANL010000001">
    <property type="protein sequence ID" value="GAA1850629.1"/>
    <property type="molecule type" value="Genomic_DNA"/>
</dbReference>
<feature type="region of interest" description="Disordered" evidence="1">
    <location>
        <begin position="1"/>
        <end position="172"/>
    </location>
</feature>